<dbReference type="RefSeq" id="WP_380585016.1">
    <property type="nucleotide sequence ID" value="NZ_JBHSQJ010000078.1"/>
</dbReference>
<evidence type="ECO:0000259" key="1">
    <source>
        <dbReference type="Pfam" id="PF21746"/>
    </source>
</evidence>
<feature type="domain" description="DUF6869" evidence="1">
    <location>
        <begin position="47"/>
        <end position="108"/>
    </location>
</feature>
<accession>A0ABW1G430</accession>
<protein>
    <submittedName>
        <fullName evidence="2">DUF6869 domain-containing protein</fullName>
    </submittedName>
</protein>
<sequence length="123" mass="13124">MTEEDEGSAAAWWEYVRLSSGSRQERLRADDHRPVADQVAEVVAAGGPRALALVLRLLDARPQDGDLAVLAAGPLEDLVHAHGGSLAAELTTTARRDPAFAEALRGVWFPVPVPPGLEPWLVG</sequence>
<proteinExistence type="predicted"/>
<comment type="caution">
    <text evidence="2">The sequence shown here is derived from an EMBL/GenBank/DDBJ whole genome shotgun (WGS) entry which is preliminary data.</text>
</comment>
<organism evidence="2 3">
    <name type="scientific">Streptacidiphilus monticola</name>
    <dbReference type="NCBI Taxonomy" id="2161674"/>
    <lineage>
        <taxon>Bacteria</taxon>
        <taxon>Bacillati</taxon>
        <taxon>Actinomycetota</taxon>
        <taxon>Actinomycetes</taxon>
        <taxon>Kitasatosporales</taxon>
        <taxon>Streptomycetaceae</taxon>
        <taxon>Streptacidiphilus</taxon>
    </lineage>
</organism>
<evidence type="ECO:0000313" key="3">
    <source>
        <dbReference type="Proteomes" id="UP001596174"/>
    </source>
</evidence>
<name>A0ABW1G430_9ACTN</name>
<dbReference type="Proteomes" id="UP001596174">
    <property type="component" value="Unassembled WGS sequence"/>
</dbReference>
<dbReference type="InterPro" id="IPR049221">
    <property type="entry name" value="DUF6869"/>
</dbReference>
<gene>
    <name evidence="2" type="ORF">ACFP3V_19155</name>
</gene>
<dbReference type="Pfam" id="PF21746">
    <property type="entry name" value="DUF6869"/>
    <property type="match status" value="1"/>
</dbReference>
<dbReference type="EMBL" id="JBHSQJ010000078">
    <property type="protein sequence ID" value="MFC5909324.1"/>
    <property type="molecule type" value="Genomic_DNA"/>
</dbReference>
<evidence type="ECO:0000313" key="2">
    <source>
        <dbReference type="EMBL" id="MFC5909324.1"/>
    </source>
</evidence>
<keyword evidence="3" id="KW-1185">Reference proteome</keyword>
<reference evidence="3" key="1">
    <citation type="journal article" date="2019" name="Int. J. Syst. Evol. Microbiol.">
        <title>The Global Catalogue of Microorganisms (GCM) 10K type strain sequencing project: providing services to taxonomists for standard genome sequencing and annotation.</title>
        <authorList>
            <consortium name="The Broad Institute Genomics Platform"/>
            <consortium name="The Broad Institute Genome Sequencing Center for Infectious Disease"/>
            <person name="Wu L."/>
            <person name="Ma J."/>
        </authorList>
    </citation>
    <scope>NUCLEOTIDE SEQUENCE [LARGE SCALE GENOMIC DNA]</scope>
    <source>
        <strain evidence="3">JCM 4816</strain>
    </source>
</reference>